<sequence length="274" mass="30418">MYARGYHHDVNSHFGNCDMPCINTLKSTLKSFLAHRAVTIRKRARNTNICWQNGLLTTKALFLLFDNMQRFLHQPHWKIIGDVQYTPYTPDERERIPWAVLLVPGTCALDALSPQGPGRGCRLEHAARLGAPHKRHPAELATTITLASTTQSTTPAATTPATTTGEVSRISAMSPALPTPFPQPLDDTMDANFSGTRCEARFLDMTAAPAFRECRSFSLLLLLLLVSSTEFTDVCILSLLSLPSFRSGHQHLMIRRSHANPVPLRFVLLPFTDG</sequence>
<dbReference type="EMBL" id="KV417484">
    <property type="protein sequence ID" value="KZP33034.1"/>
    <property type="molecule type" value="Genomic_DNA"/>
</dbReference>
<name>A0A166VT39_9AGAM</name>
<gene>
    <name evidence="2" type="ORF">FIBSPDRAFT_1036639</name>
</gene>
<evidence type="ECO:0000259" key="1">
    <source>
        <dbReference type="Pfam" id="PF24855"/>
    </source>
</evidence>
<dbReference type="InterPro" id="IPR056146">
    <property type="entry name" value="DUF7729"/>
</dbReference>
<accession>A0A166VT39</accession>
<dbReference type="Proteomes" id="UP000076532">
    <property type="component" value="Unassembled WGS sequence"/>
</dbReference>
<dbReference type="Pfam" id="PF24855">
    <property type="entry name" value="DUF7729"/>
    <property type="match status" value="1"/>
</dbReference>
<evidence type="ECO:0000313" key="3">
    <source>
        <dbReference type="Proteomes" id="UP000076532"/>
    </source>
</evidence>
<feature type="domain" description="DUF7729" evidence="1">
    <location>
        <begin position="180"/>
        <end position="221"/>
    </location>
</feature>
<dbReference type="OrthoDB" id="2564812at2759"/>
<dbReference type="AlphaFoldDB" id="A0A166VT39"/>
<evidence type="ECO:0000313" key="2">
    <source>
        <dbReference type="EMBL" id="KZP33034.1"/>
    </source>
</evidence>
<organism evidence="2 3">
    <name type="scientific">Athelia psychrophila</name>
    <dbReference type="NCBI Taxonomy" id="1759441"/>
    <lineage>
        <taxon>Eukaryota</taxon>
        <taxon>Fungi</taxon>
        <taxon>Dikarya</taxon>
        <taxon>Basidiomycota</taxon>
        <taxon>Agaricomycotina</taxon>
        <taxon>Agaricomycetes</taxon>
        <taxon>Agaricomycetidae</taxon>
        <taxon>Atheliales</taxon>
        <taxon>Atheliaceae</taxon>
        <taxon>Athelia</taxon>
    </lineage>
</organism>
<protein>
    <recommendedName>
        <fullName evidence="1">DUF7729 domain-containing protein</fullName>
    </recommendedName>
</protein>
<proteinExistence type="predicted"/>
<keyword evidence="3" id="KW-1185">Reference proteome</keyword>
<reference evidence="2 3" key="1">
    <citation type="journal article" date="2016" name="Mol. Biol. Evol.">
        <title>Comparative Genomics of Early-Diverging Mushroom-Forming Fungi Provides Insights into the Origins of Lignocellulose Decay Capabilities.</title>
        <authorList>
            <person name="Nagy L.G."/>
            <person name="Riley R."/>
            <person name="Tritt A."/>
            <person name="Adam C."/>
            <person name="Daum C."/>
            <person name="Floudas D."/>
            <person name="Sun H."/>
            <person name="Yadav J.S."/>
            <person name="Pangilinan J."/>
            <person name="Larsson K.H."/>
            <person name="Matsuura K."/>
            <person name="Barry K."/>
            <person name="Labutti K."/>
            <person name="Kuo R."/>
            <person name="Ohm R.A."/>
            <person name="Bhattacharya S.S."/>
            <person name="Shirouzu T."/>
            <person name="Yoshinaga Y."/>
            <person name="Martin F.M."/>
            <person name="Grigoriev I.V."/>
            <person name="Hibbett D.S."/>
        </authorList>
    </citation>
    <scope>NUCLEOTIDE SEQUENCE [LARGE SCALE GENOMIC DNA]</scope>
    <source>
        <strain evidence="2 3">CBS 109695</strain>
    </source>
</reference>